<dbReference type="Pfam" id="PF13411">
    <property type="entry name" value="MerR_1"/>
    <property type="match status" value="1"/>
</dbReference>
<proteinExistence type="predicted"/>
<reference evidence="4 5" key="1">
    <citation type="submission" date="2021-03" db="EMBL/GenBank/DDBJ databases">
        <title>Identification of novel Bacillus strains.</title>
        <authorList>
            <person name="Xiao Z."/>
            <person name="Li Y."/>
            <person name="Shen J."/>
        </authorList>
    </citation>
    <scope>NUCLEOTIDE SEQUENCE [LARGE SCALE GENOMIC DNA]</scope>
    <source>
        <strain evidence="4 5">SY8</strain>
    </source>
</reference>
<evidence type="ECO:0000259" key="2">
    <source>
        <dbReference type="Pfam" id="PF13152"/>
    </source>
</evidence>
<dbReference type="RefSeq" id="WP_208018463.1">
    <property type="nucleotide sequence ID" value="NZ_JAGDQJ010000019.1"/>
</dbReference>
<feature type="domain" description="HTH merR-type" evidence="3">
    <location>
        <begin position="5"/>
        <end position="72"/>
    </location>
</feature>
<organism evidence="4 5">
    <name type="scientific">Bacillus arachidis</name>
    <dbReference type="NCBI Taxonomy" id="2819290"/>
    <lineage>
        <taxon>Bacteria</taxon>
        <taxon>Bacillati</taxon>
        <taxon>Bacillota</taxon>
        <taxon>Bacilli</taxon>
        <taxon>Bacillales</taxon>
        <taxon>Bacillaceae</taxon>
        <taxon>Bacillus</taxon>
    </lineage>
</organism>
<feature type="coiled-coil region" evidence="1">
    <location>
        <begin position="98"/>
        <end position="168"/>
    </location>
</feature>
<evidence type="ECO:0000313" key="5">
    <source>
        <dbReference type="Proteomes" id="UP000677611"/>
    </source>
</evidence>
<evidence type="ECO:0000259" key="3">
    <source>
        <dbReference type="Pfam" id="PF13411"/>
    </source>
</evidence>
<dbReference type="EMBL" id="JAGDQJ010000019">
    <property type="protein sequence ID" value="MBO1626927.1"/>
    <property type="molecule type" value="Genomic_DNA"/>
</dbReference>
<protein>
    <submittedName>
        <fullName evidence="4">DUF3967 domain-containing protein</fullName>
    </submittedName>
</protein>
<gene>
    <name evidence="4" type="ORF">J4P90_17135</name>
</gene>
<dbReference type="Pfam" id="PF13152">
    <property type="entry name" value="DUF3967"/>
    <property type="match status" value="1"/>
</dbReference>
<keyword evidence="5" id="KW-1185">Reference proteome</keyword>
<dbReference type="Proteomes" id="UP000677611">
    <property type="component" value="Unassembled WGS sequence"/>
</dbReference>
<name>A0ABS3P2D4_9BACI</name>
<dbReference type="InterPro" id="IPR025052">
    <property type="entry name" value="DUF3967"/>
</dbReference>
<keyword evidence="1" id="KW-0175">Coiled coil</keyword>
<evidence type="ECO:0000313" key="4">
    <source>
        <dbReference type="EMBL" id="MBO1626927.1"/>
    </source>
</evidence>
<comment type="caution">
    <text evidence="4">The sequence shown here is derived from an EMBL/GenBank/DDBJ whole genome shotgun (WGS) entry which is preliminary data.</text>
</comment>
<accession>A0ABS3P2D4</accession>
<feature type="domain" description="DUF3967" evidence="2">
    <location>
        <begin position="141"/>
        <end position="174"/>
    </location>
</feature>
<sequence>MGKWFTLREISRNTSIPIQTVKRYVEDYQSYLNMRNEEGVYIFHETCISTLQEVRQCYKQGKNKEEIKGILNKVCSNSTAMVVKESTCNEDPLLLGIHKHLEKENNVHQNLMKMIREQSKEISKLHQKLNEHLEQKERIAIEERDRTLTQLLREMQNVKREIAKSKKKPWWKTFFFEKN</sequence>
<dbReference type="Gene3D" id="1.10.1660.10">
    <property type="match status" value="1"/>
</dbReference>
<dbReference type="SUPFAM" id="SSF46955">
    <property type="entry name" value="Putative DNA-binding domain"/>
    <property type="match status" value="1"/>
</dbReference>
<evidence type="ECO:0000256" key="1">
    <source>
        <dbReference type="SAM" id="Coils"/>
    </source>
</evidence>
<dbReference type="InterPro" id="IPR000551">
    <property type="entry name" value="MerR-type_HTH_dom"/>
</dbReference>
<dbReference type="InterPro" id="IPR009061">
    <property type="entry name" value="DNA-bd_dom_put_sf"/>
</dbReference>